<keyword evidence="1" id="KW-0472">Membrane</keyword>
<feature type="transmembrane region" description="Helical" evidence="1">
    <location>
        <begin position="48"/>
        <end position="67"/>
    </location>
</feature>
<evidence type="ECO:0000313" key="2">
    <source>
        <dbReference type="EMBL" id="GER58957.1"/>
    </source>
</evidence>
<name>A0A5J4J3C7_9FLAO</name>
<feature type="transmembrane region" description="Helical" evidence="1">
    <location>
        <begin position="73"/>
        <end position="94"/>
    </location>
</feature>
<sequence length="201" mass="22779">MVMDLDEIKNQWSELSQRVDTLELINKSQVMEITKEKYKSKFSCVQRYEGAGAIVCFIMAIVILLNFHKFDIWYEYVGGGVLLFLLIAMPLFVLTTLQRTKGVIDYNKGVGEIAKAFAKEKKQLILVQKLSIPFTVIAFVTALPVFSGVFDNGDFFERMDAYLLGTISVTLVLVIAVSILGYKKYTRIIARAEVLIDEIKD</sequence>
<gene>
    <name evidence="2" type="ORF">ULMA_10650</name>
</gene>
<evidence type="ECO:0000313" key="3">
    <source>
        <dbReference type="Proteomes" id="UP000326509"/>
    </source>
</evidence>
<reference evidence="2 3" key="1">
    <citation type="submission" date="2019-08" db="EMBL/GenBank/DDBJ databases">
        <title>Draft genome sequence of Ulvibacter marinus type strain NBRC 109484.</title>
        <authorList>
            <person name="Kawano K."/>
            <person name="Ushijima N."/>
            <person name="Kihara M."/>
            <person name="Itoh H."/>
        </authorList>
    </citation>
    <scope>NUCLEOTIDE SEQUENCE [LARGE SCALE GENOMIC DNA]</scope>
    <source>
        <strain evidence="2 3">NBRC 109484</strain>
    </source>
</reference>
<keyword evidence="3" id="KW-1185">Reference proteome</keyword>
<dbReference type="Proteomes" id="UP000326509">
    <property type="component" value="Unassembled WGS sequence"/>
</dbReference>
<organism evidence="2 3">
    <name type="scientific">Patiriisocius marinus</name>
    <dbReference type="NCBI Taxonomy" id="1397112"/>
    <lineage>
        <taxon>Bacteria</taxon>
        <taxon>Pseudomonadati</taxon>
        <taxon>Bacteroidota</taxon>
        <taxon>Flavobacteriia</taxon>
        <taxon>Flavobacteriales</taxon>
        <taxon>Flavobacteriaceae</taxon>
        <taxon>Patiriisocius</taxon>
    </lineage>
</organism>
<keyword evidence="1" id="KW-1133">Transmembrane helix</keyword>
<keyword evidence="1" id="KW-0812">Transmembrane</keyword>
<protein>
    <submittedName>
        <fullName evidence="2">Uncharacterized protein</fullName>
    </submittedName>
</protein>
<proteinExistence type="predicted"/>
<evidence type="ECO:0000256" key="1">
    <source>
        <dbReference type="SAM" id="Phobius"/>
    </source>
</evidence>
<accession>A0A5J4J3C7</accession>
<dbReference type="EMBL" id="BKCG01000002">
    <property type="protein sequence ID" value="GER58957.1"/>
    <property type="molecule type" value="Genomic_DNA"/>
</dbReference>
<comment type="caution">
    <text evidence="2">The sequence shown here is derived from an EMBL/GenBank/DDBJ whole genome shotgun (WGS) entry which is preliminary data.</text>
</comment>
<dbReference type="AlphaFoldDB" id="A0A5J4J3C7"/>
<feature type="transmembrane region" description="Helical" evidence="1">
    <location>
        <begin position="130"/>
        <end position="150"/>
    </location>
</feature>
<feature type="transmembrane region" description="Helical" evidence="1">
    <location>
        <begin position="162"/>
        <end position="182"/>
    </location>
</feature>